<dbReference type="OMA" id="YTEQERC"/>
<dbReference type="Gene3D" id="3.30.70.870">
    <property type="entry name" value="Elongation Factor G (Translational Gtpase), domain 3"/>
    <property type="match status" value="1"/>
</dbReference>
<dbReference type="AlphaFoldDB" id="E1F144"/>
<proteinExistence type="predicted"/>
<sequence>MDHASLAMTIQAKPQHVRNICVCAHIDHGKTTLVDTLLASNDLIAKEHSGQLRYMDYLYTEQERCITMKASAVSLLHLSDNQMIIDLFKEQNTDPTKAVRVPLLMNVIDTPGHCDFSHEVLAAVSICDGAFLLVDAIEGVASQTLGVLKHLIKLQIDIVLVINKLDRLYNELNIGPLEAYFHLLKLIDESNAAYSSVWMEVEGKPTAHQEYFSPIKDNVVFASAIGNWGFTISSFAKILVEKYPFIASIDHDRTLLYKNLWDAAIAVDLTNGCFRAVKKSLAPAFVTLILESVWAVLTCDQLDTEAAFKKLSKMYRKCMGKPFEQATTNNSSISHLIKSFLSDWLSLSSVIFNSAVISIHSPLLSKNIISRGVRAALDTQALDLFNKVAPTVILCGKVLNEKDLDLPQRARLRTDNQRSFLLCKVLAGSVAINQSFTILAYTEKENTCKLGITTVVKDFYCPMIQSIVPYTTASPHEGNICILEVSATVPFGSLLIDSNTAFHIGREIDAILLSYRSQHMLVEATCSDTSDLALSATSGKRSEKGLEENQLKALKRIAKRLDGLRYIEAPSPLIHVSITPISLKGYPQLISALNLLCTVDSSAIYSISSVNGEIILAVSGDVHLDRCCEQLDSFLIDIYGKDCDEGYYVIGDSILHLKEHVMPGRCASATLFSEPPEILQVALTDHVLSLQNAHATENGAAVALETPLEDAFFDDCFGVDTEEVVTTVHISSKQSSDLYEHSQSSVTKYTPDYDSMCAAVANTDTTLKEIFDKIDAHSSSLSREQSCDTDTLQYAVQMCNRFVQISNFDVLKYYHQLCGKNLVTASVLSSFISGLSLSKCGHPMGTEILQIKMFKDKVILTRHTIAFICTANSYVKAALSSRSPEEHNIAPIYIDTSSNSDIDDYECTLFYHSLSEDPHTGLSVALIEAFKILINAGPLCEEPVTNLALIALHNVVEVKSMLKTDFLEQHRSCVAESWFLSSFLDKFYIRSTLSYVSVIPAFLGVMQSALVYSNIGIAEPFIKAIIKAPPQFNIQNLLACFERMRCIKDYVDFKPNGSSEFTLYIPSSNSLLFQIELRKESSGRLNLELQPYKYLVLKEDPRHSDIALDDEELIEWGQQGRYREFSTNDEDKNKRKDALSSVCGKYLSRRLQISTGLHYSGSNNAKRLVEIMKKNKGLLVLQGIVIEAEKQRTIRRNR</sequence>
<dbReference type="VEuPathDB" id="GiardiaDB:GLP15_1986"/>
<dbReference type="InterPro" id="IPR027417">
    <property type="entry name" value="P-loop_NTPase"/>
</dbReference>
<dbReference type="GO" id="GO:0003746">
    <property type="term" value="F:translation elongation factor activity"/>
    <property type="evidence" value="ECO:0007669"/>
    <property type="project" value="UniProtKB-KW"/>
</dbReference>
<dbReference type="InterPro" id="IPR035647">
    <property type="entry name" value="EFG_III/V"/>
</dbReference>
<dbReference type="GO" id="GO:0005829">
    <property type="term" value="C:cytosol"/>
    <property type="evidence" value="ECO:0007669"/>
    <property type="project" value="TreeGrafter"/>
</dbReference>
<accession>E1F144</accession>
<keyword evidence="2" id="KW-0648">Protein biosynthesis</keyword>
<organism evidence="2 3">
    <name type="scientific">Giardia intestinalis (strain P15)</name>
    <name type="common">Giardia lamblia</name>
    <dbReference type="NCBI Taxonomy" id="658858"/>
    <lineage>
        <taxon>Eukaryota</taxon>
        <taxon>Metamonada</taxon>
        <taxon>Diplomonadida</taxon>
        <taxon>Hexamitidae</taxon>
        <taxon>Giardiinae</taxon>
        <taxon>Giardia</taxon>
    </lineage>
</organism>
<dbReference type="SUPFAM" id="SSF52540">
    <property type="entry name" value="P-loop containing nucleoside triphosphate hydrolases"/>
    <property type="match status" value="1"/>
</dbReference>
<dbReference type="GO" id="GO:0042256">
    <property type="term" value="P:cytosolic ribosome assembly"/>
    <property type="evidence" value="ECO:0007669"/>
    <property type="project" value="TreeGrafter"/>
</dbReference>
<dbReference type="GO" id="GO:1990904">
    <property type="term" value="C:ribonucleoprotein complex"/>
    <property type="evidence" value="ECO:0007669"/>
    <property type="project" value="TreeGrafter"/>
</dbReference>
<name>E1F144_GIAIA</name>
<dbReference type="GO" id="GO:0043022">
    <property type="term" value="F:ribosome binding"/>
    <property type="evidence" value="ECO:0007669"/>
    <property type="project" value="TreeGrafter"/>
</dbReference>
<dbReference type="InterPro" id="IPR005225">
    <property type="entry name" value="Small_GTP-bd"/>
</dbReference>
<gene>
    <name evidence="2" type="ORF">GLP15_1986</name>
</gene>
<dbReference type="GO" id="GO:0003924">
    <property type="term" value="F:GTPase activity"/>
    <property type="evidence" value="ECO:0007669"/>
    <property type="project" value="InterPro"/>
</dbReference>
<dbReference type="STRING" id="658858.E1F144"/>
<dbReference type="SUPFAM" id="SSF54980">
    <property type="entry name" value="EF-G C-terminal domain-like"/>
    <property type="match status" value="1"/>
</dbReference>
<dbReference type="PRINTS" id="PR00315">
    <property type="entry name" value="ELONGATNFCT"/>
</dbReference>
<dbReference type="PROSITE" id="PS51722">
    <property type="entry name" value="G_TR_2"/>
    <property type="match status" value="1"/>
</dbReference>
<feature type="domain" description="Tr-type G" evidence="1">
    <location>
        <begin position="15"/>
        <end position="248"/>
    </location>
</feature>
<protein>
    <submittedName>
        <fullName evidence="2">Elongation factor 2</fullName>
    </submittedName>
</protein>
<dbReference type="GO" id="GO:0005525">
    <property type="term" value="F:GTP binding"/>
    <property type="evidence" value="ECO:0007669"/>
    <property type="project" value="InterPro"/>
</dbReference>
<comment type="caution">
    <text evidence="2">The sequence shown here is derived from an EMBL/GenBank/DDBJ whole genome shotgun (WGS) entry which is preliminary data.</text>
</comment>
<evidence type="ECO:0000259" key="1">
    <source>
        <dbReference type="PROSITE" id="PS51722"/>
    </source>
</evidence>
<reference evidence="2 3" key="1">
    <citation type="journal article" date="2010" name="BMC Genomics">
        <title>Genome analysis and comparative genomics of a Giardia intestinalis assemblage E isolate.</title>
        <authorList>
            <person name="Jerlstrom-Hultqvist J."/>
            <person name="Franzen O."/>
            <person name="Ankarklev J."/>
            <person name="Xu F."/>
            <person name="Nohynkova E."/>
            <person name="Andersson J.O."/>
            <person name="Svard S.G."/>
            <person name="Andersson B."/>
        </authorList>
    </citation>
    <scope>NUCLEOTIDE SEQUENCE [LARGE SCALE GENOMIC DNA]</scope>
    <source>
        <strain evidence="2 3">P15</strain>
    </source>
</reference>
<dbReference type="Proteomes" id="UP000008974">
    <property type="component" value="Unassembled WGS sequence"/>
</dbReference>
<dbReference type="EMBL" id="ACVC01000118">
    <property type="protein sequence ID" value="EFO63829.1"/>
    <property type="molecule type" value="Genomic_DNA"/>
</dbReference>
<evidence type="ECO:0000313" key="3">
    <source>
        <dbReference type="Proteomes" id="UP000008974"/>
    </source>
</evidence>
<dbReference type="Pfam" id="PF00009">
    <property type="entry name" value="GTP_EFTU"/>
    <property type="match status" value="1"/>
</dbReference>
<evidence type="ECO:0000313" key="2">
    <source>
        <dbReference type="EMBL" id="EFO63829.1"/>
    </source>
</evidence>
<dbReference type="PANTHER" id="PTHR42908">
    <property type="entry name" value="TRANSLATION ELONGATION FACTOR-RELATED"/>
    <property type="match status" value="1"/>
</dbReference>
<dbReference type="NCBIfam" id="TIGR00231">
    <property type="entry name" value="small_GTP"/>
    <property type="match status" value="1"/>
</dbReference>
<dbReference type="PANTHER" id="PTHR42908:SF3">
    <property type="entry name" value="ELONGATION FACTOR-LIKE GTPASE 1"/>
    <property type="match status" value="1"/>
</dbReference>
<dbReference type="Gene3D" id="3.40.50.300">
    <property type="entry name" value="P-loop containing nucleotide triphosphate hydrolases"/>
    <property type="match status" value="1"/>
</dbReference>
<keyword evidence="2" id="KW-0251">Elongation factor</keyword>
<dbReference type="InterPro" id="IPR000795">
    <property type="entry name" value="T_Tr_GTP-bd_dom"/>
</dbReference>
<dbReference type="OrthoDB" id="364892at2759"/>